<evidence type="ECO:0000256" key="1">
    <source>
        <dbReference type="SAM" id="MobiDB-lite"/>
    </source>
</evidence>
<name>A0A6J4H6A2_9CHLR</name>
<gene>
    <name evidence="2" type="ORF">AVDCRST_MAG93-239</name>
</gene>
<dbReference type="AlphaFoldDB" id="A0A6J4H6A2"/>
<feature type="compositionally biased region" description="Acidic residues" evidence="1">
    <location>
        <begin position="44"/>
        <end position="53"/>
    </location>
</feature>
<feature type="compositionally biased region" description="Basic and acidic residues" evidence="1">
    <location>
        <begin position="58"/>
        <end position="76"/>
    </location>
</feature>
<protein>
    <submittedName>
        <fullName evidence="2">Uncharacterized protein</fullName>
    </submittedName>
</protein>
<organism evidence="2">
    <name type="scientific">uncultured Chloroflexia bacterium</name>
    <dbReference type="NCBI Taxonomy" id="1672391"/>
    <lineage>
        <taxon>Bacteria</taxon>
        <taxon>Bacillati</taxon>
        <taxon>Chloroflexota</taxon>
        <taxon>Chloroflexia</taxon>
        <taxon>environmental samples</taxon>
    </lineage>
</organism>
<reference evidence="2" key="1">
    <citation type="submission" date="2020-02" db="EMBL/GenBank/DDBJ databases">
        <authorList>
            <person name="Meier V. D."/>
        </authorList>
    </citation>
    <scope>NUCLEOTIDE SEQUENCE</scope>
    <source>
        <strain evidence="2">AVDCRST_MAG93</strain>
    </source>
</reference>
<evidence type="ECO:0000313" key="2">
    <source>
        <dbReference type="EMBL" id="CAA9216159.1"/>
    </source>
</evidence>
<feature type="compositionally biased region" description="Basic and acidic residues" evidence="1">
    <location>
        <begin position="19"/>
        <end position="35"/>
    </location>
</feature>
<dbReference type="EMBL" id="CADCTR010000076">
    <property type="protein sequence ID" value="CAA9216159.1"/>
    <property type="molecule type" value="Genomic_DNA"/>
</dbReference>
<accession>A0A6J4H6A2</accession>
<proteinExistence type="predicted"/>
<feature type="region of interest" description="Disordered" evidence="1">
    <location>
        <begin position="1"/>
        <end position="101"/>
    </location>
</feature>
<sequence>MTNEKKDQGSDASRSNPETADHDREQLKKHAEQGIEKAMGGDSSSEEYPEQDLSEGSRGVEHGLGRREKSDNKDLDNAGTKPNTPQSSPGSEAAEPSPDER</sequence>
<feature type="compositionally biased region" description="Low complexity" evidence="1">
    <location>
        <begin position="85"/>
        <end position="101"/>
    </location>
</feature>